<dbReference type="EC" id="2.7.1.24" evidence="8 9"/>
<keyword evidence="3 8" id="KW-0808">Transferase</keyword>
<gene>
    <name evidence="8" type="primary">coaE</name>
    <name evidence="10" type="ORF">EDD72_104116</name>
</gene>
<comment type="subcellular location">
    <subcellularLocation>
        <location evidence="8">Cytoplasm</location>
    </subcellularLocation>
</comment>
<keyword evidence="2 8" id="KW-0963">Cytoplasm</keyword>
<accession>A0A4V2UT05</accession>
<comment type="similarity">
    <text evidence="1 8">Belongs to the CoaE family.</text>
</comment>
<reference evidence="10 11" key="1">
    <citation type="submission" date="2019-03" db="EMBL/GenBank/DDBJ databases">
        <title>Genomic Encyclopedia of Type Strains, Phase IV (KMG-IV): sequencing the most valuable type-strain genomes for metagenomic binning, comparative biology and taxonomic classification.</title>
        <authorList>
            <person name="Goeker M."/>
        </authorList>
    </citation>
    <scope>NUCLEOTIDE SEQUENCE [LARGE SCALE GENOMIC DNA]</scope>
    <source>
        <strain evidence="10 11">DSM 23802</strain>
    </source>
</reference>
<evidence type="ECO:0000256" key="4">
    <source>
        <dbReference type="ARBA" id="ARBA00022741"/>
    </source>
</evidence>
<dbReference type="EMBL" id="SMAB01000004">
    <property type="protein sequence ID" value="TCS83561.1"/>
    <property type="molecule type" value="Genomic_DNA"/>
</dbReference>
<evidence type="ECO:0000313" key="11">
    <source>
        <dbReference type="Proteomes" id="UP000295788"/>
    </source>
</evidence>
<evidence type="ECO:0000256" key="2">
    <source>
        <dbReference type="ARBA" id="ARBA00022490"/>
    </source>
</evidence>
<dbReference type="CDD" id="cd02022">
    <property type="entry name" value="DPCK"/>
    <property type="match status" value="1"/>
</dbReference>
<evidence type="ECO:0000256" key="9">
    <source>
        <dbReference type="NCBIfam" id="TIGR00152"/>
    </source>
</evidence>
<sequence length="201" mass="23353">MSQLIIGLTGGIGSGKSTVAKLFRKYGVPVVDVDLIAREVVEPGKEAWRKIIEHFGEKILLPNQQIDRKKLGNIIFQDEKERKILNEITHPIIIRTAIENAKELEKKNSYVIVDIPLLFESKREKLFDQIIVVYVPFAIQLKRLMKRDQISKEEAIRKMKSQIDLEEKKKKADIVIYNDKGIEQTEEQVVKIITDWQSKRF</sequence>
<dbReference type="GO" id="GO:0015937">
    <property type="term" value="P:coenzyme A biosynthetic process"/>
    <property type="evidence" value="ECO:0007669"/>
    <property type="project" value="UniProtKB-UniRule"/>
</dbReference>
<feature type="binding site" evidence="8">
    <location>
        <begin position="13"/>
        <end position="18"/>
    </location>
    <ligand>
        <name>ATP</name>
        <dbReference type="ChEBI" id="CHEBI:30616"/>
    </ligand>
</feature>
<evidence type="ECO:0000313" key="10">
    <source>
        <dbReference type="EMBL" id="TCS83561.1"/>
    </source>
</evidence>
<dbReference type="InterPro" id="IPR027417">
    <property type="entry name" value="P-loop_NTPase"/>
</dbReference>
<dbReference type="GO" id="GO:0005737">
    <property type="term" value="C:cytoplasm"/>
    <property type="evidence" value="ECO:0007669"/>
    <property type="project" value="UniProtKB-SubCell"/>
</dbReference>
<evidence type="ECO:0000256" key="6">
    <source>
        <dbReference type="ARBA" id="ARBA00022840"/>
    </source>
</evidence>
<dbReference type="UniPathway" id="UPA00241">
    <property type="reaction ID" value="UER00356"/>
</dbReference>
<dbReference type="NCBIfam" id="TIGR00152">
    <property type="entry name" value="dephospho-CoA kinase"/>
    <property type="match status" value="1"/>
</dbReference>
<evidence type="ECO:0000256" key="1">
    <source>
        <dbReference type="ARBA" id="ARBA00009018"/>
    </source>
</evidence>
<dbReference type="HAMAP" id="MF_00376">
    <property type="entry name" value="Dephospho_CoA_kinase"/>
    <property type="match status" value="1"/>
</dbReference>
<keyword evidence="5 8" id="KW-0418">Kinase</keyword>
<comment type="caution">
    <text evidence="10">The sequence shown here is derived from an EMBL/GenBank/DDBJ whole genome shotgun (WGS) entry which is preliminary data.</text>
</comment>
<dbReference type="InterPro" id="IPR001977">
    <property type="entry name" value="Depp_CoAkinase"/>
</dbReference>
<evidence type="ECO:0000256" key="5">
    <source>
        <dbReference type="ARBA" id="ARBA00022777"/>
    </source>
</evidence>
<organism evidence="10 11">
    <name type="scientific">Tepidibacillus fermentans</name>
    <dbReference type="NCBI Taxonomy" id="1281767"/>
    <lineage>
        <taxon>Bacteria</taxon>
        <taxon>Bacillati</taxon>
        <taxon>Bacillota</taxon>
        <taxon>Bacilli</taxon>
        <taxon>Bacillales</taxon>
        <taxon>Bacillaceae</taxon>
        <taxon>Tepidibacillus</taxon>
    </lineage>
</organism>
<dbReference type="SUPFAM" id="SSF52540">
    <property type="entry name" value="P-loop containing nucleoside triphosphate hydrolases"/>
    <property type="match status" value="1"/>
</dbReference>
<dbReference type="PROSITE" id="PS51219">
    <property type="entry name" value="DPCK"/>
    <property type="match status" value="1"/>
</dbReference>
<evidence type="ECO:0000256" key="7">
    <source>
        <dbReference type="ARBA" id="ARBA00022993"/>
    </source>
</evidence>
<evidence type="ECO:0000256" key="8">
    <source>
        <dbReference type="HAMAP-Rule" id="MF_00376"/>
    </source>
</evidence>
<dbReference type="PANTHER" id="PTHR10695:SF46">
    <property type="entry name" value="BIFUNCTIONAL COENZYME A SYNTHASE-RELATED"/>
    <property type="match status" value="1"/>
</dbReference>
<keyword evidence="6 8" id="KW-0067">ATP-binding</keyword>
<dbReference type="AlphaFoldDB" id="A0A4V2UT05"/>
<keyword evidence="4 8" id="KW-0547">Nucleotide-binding</keyword>
<evidence type="ECO:0000256" key="3">
    <source>
        <dbReference type="ARBA" id="ARBA00022679"/>
    </source>
</evidence>
<comment type="function">
    <text evidence="8">Catalyzes the phosphorylation of the 3'-hydroxyl group of dephosphocoenzyme A to form coenzyme A.</text>
</comment>
<dbReference type="GO" id="GO:0005524">
    <property type="term" value="F:ATP binding"/>
    <property type="evidence" value="ECO:0007669"/>
    <property type="project" value="UniProtKB-UniRule"/>
</dbReference>
<dbReference type="PANTHER" id="PTHR10695">
    <property type="entry name" value="DEPHOSPHO-COA KINASE-RELATED"/>
    <property type="match status" value="1"/>
</dbReference>
<dbReference type="Proteomes" id="UP000295788">
    <property type="component" value="Unassembled WGS sequence"/>
</dbReference>
<keyword evidence="7 8" id="KW-0173">Coenzyme A biosynthesis</keyword>
<protein>
    <recommendedName>
        <fullName evidence="8 9">Dephospho-CoA kinase</fullName>
        <ecNumber evidence="8 9">2.7.1.24</ecNumber>
    </recommendedName>
    <alternativeName>
        <fullName evidence="8">Dephosphocoenzyme A kinase</fullName>
    </alternativeName>
</protein>
<dbReference type="GO" id="GO:0004140">
    <property type="term" value="F:dephospho-CoA kinase activity"/>
    <property type="evidence" value="ECO:0007669"/>
    <property type="project" value="UniProtKB-UniRule"/>
</dbReference>
<proteinExistence type="inferred from homology"/>
<dbReference type="FunFam" id="3.40.50.300:FF:000991">
    <property type="entry name" value="Dephospho-CoA kinase"/>
    <property type="match status" value="1"/>
</dbReference>
<name>A0A4V2UT05_9BACI</name>
<comment type="pathway">
    <text evidence="8">Cofactor biosynthesis; coenzyme A biosynthesis; CoA from (R)-pantothenate: step 5/5.</text>
</comment>
<comment type="catalytic activity">
    <reaction evidence="8">
        <text>3'-dephospho-CoA + ATP = ADP + CoA + H(+)</text>
        <dbReference type="Rhea" id="RHEA:18245"/>
        <dbReference type="ChEBI" id="CHEBI:15378"/>
        <dbReference type="ChEBI" id="CHEBI:30616"/>
        <dbReference type="ChEBI" id="CHEBI:57287"/>
        <dbReference type="ChEBI" id="CHEBI:57328"/>
        <dbReference type="ChEBI" id="CHEBI:456216"/>
        <dbReference type="EC" id="2.7.1.24"/>
    </reaction>
</comment>
<dbReference type="Gene3D" id="3.40.50.300">
    <property type="entry name" value="P-loop containing nucleotide triphosphate hydrolases"/>
    <property type="match status" value="1"/>
</dbReference>
<dbReference type="Pfam" id="PF01121">
    <property type="entry name" value="CoaE"/>
    <property type="match status" value="1"/>
</dbReference>
<keyword evidence="11" id="KW-1185">Reference proteome</keyword>